<evidence type="ECO:0000313" key="3">
    <source>
        <dbReference type="Proteomes" id="UP001596066"/>
    </source>
</evidence>
<dbReference type="Proteomes" id="UP001596066">
    <property type="component" value="Unassembled WGS sequence"/>
</dbReference>
<feature type="region of interest" description="Disordered" evidence="1">
    <location>
        <begin position="1"/>
        <end position="23"/>
    </location>
</feature>
<reference evidence="3" key="1">
    <citation type="journal article" date="2019" name="Int. J. Syst. Evol. Microbiol.">
        <title>The Global Catalogue of Microorganisms (GCM) 10K type strain sequencing project: providing services to taxonomists for standard genome sequencing and annotation.</title>
        <authorList>
            <consortium name="The Broad Institute Genomics Platform"/>
            <consortium name="The Broad Institute Genome Sequencing Center for Infectious Disease"/>
            <person name="Wu L."/>
            <person name="Ma J."/>
        </authorList>
    </citation>
    <scope>NUCLEOTIDE SEQUENCE [LARGE SCALE GENOMIC DNA]</scope>
    <source>
        <strain evidence="3">CGMCC 4.1622</strain>
    </source>
</reference>
<keyword evidence="3" id="KW-1185">Reference proteome</keyword>
<evidence type="ECO:0000313" key="2">
    <source>
        <dbReference type="EMBL" id="MFC5645615.1"/>
    </source>
</evidence>
<dbReference type="RefSeq" id="WP_346148576.1">
    <property type="nucleotide sequence ID" value="NZ_BAAAUA010000051.1"/>
</dbReference>
<dbReference type="EMBL" id="JBHSOC010000076">
    <property type="protein sequence ID" value="MFC5645615.1"/>
    <property type="molecule type" value="Genomic_DNA"/>
</dbReference>
<sequence>MITFQFSRRPGQGTPSGFDLGDIEITGPSRSARSAGQLPDQGMMIFPSLALLLDQLRRPLASGKGSVVFYGVDSSFKARFSVVKGSVTVSDDAGEIGRVAAPDFVAALLAATDGFTAEELVRIPEADPARADLVDAVADFRELAR</sequence>
<accession>A0ABW0VI84</accession>
<name>A0ABW0VI84_9ACTN</name>
<comment type="caution">
    <text evidence="2">The sequence shown here is derived from an EMBL/GenBank/DDBJ whole genome shotgun (WGS) entry which is preliminary data.</text>
</comment>
<proteinExistence type="predicted"/>
<protein>
    <submittedName>
        <fullName evidence="2">Uncharacterized protein</fullName>
    </submittedName>
</protein>
<organism evidence="2 3">
    <name type="scientific">Kitasatospora cinereorecta</name>
    <dbReference type="NCBI Taxonomy" id="285560"/>
    <lineage>
        <taxon>Bacteria</taxon>
        <taxon>Bacillati</taxon>
        <taxon>Actinomycetota</taxon>
        <taxon>Actinomycetes</taxon>
        <taxon>Kitasatosporales</taxon>
        <taxon>Streptomycetaceae</taxon>
        <taxon>Kitasatospora</taxon>
    </lineage>
</organism>
<gene>
    <name evidence="2" type="ORF">ACFPZF_30255</name>
</gene>
<evidence type="ECO:0000256" key="1">
    <source>
        <dbReference type="SAM" id="MobiDB-lite"/>
    </source>
</evidence>